<proteinExistence type="predicted"/>
<dbReference type="EMBL" id="JAARWN010000001">
    <property type="protein sequence ID" value="MBC1935174.1"/>
    <property type="molecule type" value="Genomic_DNA"/>
</dbReference>
<evidence type="ECO:0000313" key="3">
    <source>
        <dbReference type="Proteomes" id="UP000535908"/>
    </source>
</evidence>
<feature type="domain" description="Cyanophage baseplate Pam3 plug gp18" evidence="1">
    <location>
        <begin position="5"/>
        <end position="105"/>
    </location>
</feature>
<gene>
    <name evidence="2" type="ORF">HCA69_02265</name>
</gene>
<comment type="caution">
    <text evidence="2">The sequence shown here is derived from an EMBL/GenBank/DDBJ whole genome shotgun (WGS) entry which is preliminary data.</text>
</comment>
<reference evidence="2 3" key="1">
    <citation type="submission" date="2020-03" db="EMBL/GenBank/DDBJ databases">
        <title>Soil Listeria distribution.</title>
        <authorList>
            <person name="Liao J."/>
            <person name="Wiedmann M."/>
        </authorList>
    </citation>
    <scope>NUCLEOTIDE SEQUENCE [LARGE SCALE GENOMIC DNA]</scope>
    <source>
        <strain evidence="2 3">FSL L7-0741</strain>
    </source>
</reference>
<dbReference type="Pfam" id="PF22479">
    <property type="entry name" value="Pam3_gp18"/>
    <property type="match status" value="1"/>
</dbReference>
<accession>A0A7X0Y1K2</accession>
<sequence>MAIREYLPVDIDDIPERFDVDIEDETFIFQVNYNMSQKYYTIDLYSSDEDPIMLGEKLVLNEPLWEGIYDERLPAPAMIPMDESGLAKAITPDNFMKTVFVFFDNIVQDEEPTLGEGDGEGDSDG</sequence>
<evidence type="ECO:0000259" key="1">
    <source>
        <dbReference type="Pfam" id="PF22479"/>
    </source>
</evidence>
<evidence type="ECO:0000313" key="2">
    <source>
        <dbReference type="EMBL" id="MBC1935174.1"/>
    </source>
</evidence>
<dbReference type="InterPro" id="IPR054252">
    <property type="entry name" value="Pam3_gp18"/>
</dbReference>
<organism evidence="2 3">
    <name type="scientific">Listeria grandensis</name>
    <dbReference type="NCBI Taxonomy" id="1494963"/>
    <lineage>
        <taxon>Bacteria</taxon>
        <taxon>Bacillati</taxon>
        <taxon>Bacillota</taxon>
        <taxon>Bacilli</taxon>
        <taxon>Bacillales</taxon>
        <taxon>Listeriaceae</taxon>
        <taxon>Listeria</taxon>
    </lineage>
</organism>
<dbReference type="RefSeq" id="WP_185525357.1">
    <property type="nucleotide sequence ID" value="NZ_JAARWN010000001.1"/>
</dbReference>
<dbReference type="Proteomes" id="UP000535908">
    <property type="component" value="Unassembled WGS sequence"/>
</dbReference>
<name>A0A7X0Y1K2_9LIST</name>
<protein>
    <recommendedName>
        <fullName evidence="1">Cyanophage baseplate Pam3 plug gp18 domain-containing protein</fullName>
    </recommendedName>
</protein>
<dbReference type="AlphaFoldDB" id="A0A7X0Y1K2"/>